<name>A0A2N4UEQ1_9BURK</name>
<comment type="caution">
    <text evidence="2">The sequence shown here is derived from an EMBL/GenBank/DDBJ whole genome shotgun (WGS) entry which is preliminary data.</text>
</comment>
<dbReference type="InterPro" id="IPR037401">
    <property type="entry name" value="SnoaL-like"/>
</dbReference>
<dbReference type="PANTHER" id="PTHR34109:SF1">
    <property type="entry name" value="VOC DOMAIN-CONTAINING PROTEIN"/>
    <property type="match status" value="1"/>
</dbReference>
<organism evidence="2 3">
    <name type="scientific">Pollutimonas nitritireducens</name>
    <dbReference type="NCBI Taxonomy" id="2045209"/>
    <lineage>
        <taxon>Bacteria</taxon>
        <taxon>Pseudomonadati</taxon>
        <taxon>Pseudomonadota</taxon>
        <taxon>Betaproteobacteria</taxon>
        <taxon>Burkholderiales</taxon>
        <taxon>Alcaligenaceae</taxon>
        <taxon>Pollutimonas</taxon>
    </lineage>
</organism>
<feature type="domain" description="VOC" evidence="1">
    <location>
        <begin position="190"/>
        <end position="315"/>
    </location>
</feature>
<dbReference type="InterPro" id="IPR032710">
    <property type="entry name" value="NTF2-like_dom_sf"/>
</dbReference>
<dbReference type="CDD" id="cd07246">
    <property type="entry name" value="VOC_like"/>
    <property type="match status" value="1"/>
</dbReference>
<sequence length="341" mass="37620">MIVNCDRRAAFGGLAHAVRARRHFQRRDIMDTVTSANTEAQAQIRTRVESWLKAVEANNLKMIMSHYAPDVVAFDAIVQLQFKGADAYGKHWENCMQMCNSSMTFQLRELDIAVDGNLAFAHCLLSCGAKDETDEQRVSWMRMTTCYKKTGSAWLIAHEHISAPFDVQTNKALFDIEPDGSIKLMATPRGMNTVTPHLVCAGAANAVEFYKKAFNATEMGRLAGPDGKLMHAAVRIGDSVVMLMDEFPECGAVAPTTLKGTPVSVHLYVDHVDMAIERAVAAGAKVIMPADDMFWGDRYGVLEDPFGHHWSIATHIRDLSHEEIVEASKSAMCGADAQQKT</sequence>
<evidence type="ECO:0000259" key="1">
    <source>
        <dbReference type="PROSITE" id="PS51819"/>
    </source>
</evidence>
<dbReference type="Proteomes" id="UP000234328">
    <property type="component" value="Unassembled WGS sequence"/>
</dbReference>
<dbReference type="EMBL" id="PDNV01000007">
    <property type="protein sequence ID" value="PLC53494.1"/>
    <property type="molecule type" value="Genomic_DNA"/>
</dbReference>
<gene>
    <name evidence="2" type="ORF">CR155_11695</name>
</gene>
<dbReference type="Gene3D" id="3.30.720.120">
    <property type="match status" value="1"/>
</dbReference>
<accession>A0A2N4UEQ1</accession>
<dbReference type="AlphaFoldDB" id="A0A2N4UEQ1"/>
<proteinExistence type="predicted"/>
<dbReference type="InterPro" id="IPR004360">
    <property type="entry name" value="Glyas_Fos-R_dOase_dom"/>
</dbReference>
<dbReference type="Gene3D" id="3.30.720.110">
    <property type="match status" value="1"/>
</dbReference>
<dbReference type="Gene3D" id="3.10.450.50">
    <property type="match status" value="1"/>
</dbReference>
<keyword evidence="3" id="KW-1185">Reference proteome</keyword>
<dbReference type="InterPro" id="IPR037523">
    <property type="entry name" value="VOC_core"/>
</dbReference>
<dbReference type="SUPFAM" id="SSF54593">
    <property type="entry name" value="Glyoxalase/Bleomycin resistance protein/Dihydroxybiphenyl dioxygenase"/>
    <property type="match status" value="1"/>
</dbReference>
<dbReference type="Pfam" id="PF13474">
    <property type="entry name" value="SnoaL_3"/>
    <property type="match status" value="1"/>
</dbReference>
<evidence type="ECO:0000313" key="2">
    <source>
        <dbReference type="EMBL" id="PLC53494.1"/>
    </source>
</evidence>
<protein>
    <recommendedName>
        <fullName evidence="1">VOC domain-containing protein</fullName>
    </recommendedName>
</protein>
<dbReference type="PANTHER" id="PTHR34109">
    <property type="entry name" value="BNAUNNG04460D PROTEIN-RELATED"/>
    <property type="match status" value="1"/>
</dbReference>
<dbReference type="PROSITE" id="PS51819">
    <property type="entry name" value="VOC"/>
    <property type="match status" value="1"/>
</dbReference>
<dbReference type="Pfam" id="PF00903">
    <property type="entry name" value="Glyoxalase"/>
    <property type="match status" value="1"/>
</dbReference>
<evidence type="ECO:0000313" key="3">
    <source>
        <dbReference type="Proteomes" id="UP000234328"/>
    </source>
</evidence>
<reference evidence="2 3" key="1">
    <citation type="submission" date="2017-10" db="EMBL/GenBank/DDBJ databases">
        <title>Two draft genome sequences of Pusillimonas sp. strains isolated from a nitrate- and radionuclide-contaminated groundwater in Russia.</title>
        <authorList>
            <person name="Grouzdev D.S."/>
            <person name="Tourova T.P."/>
            <person name="Goeva M.A."/>
            <person name="Babich T.L."/>
            <person name="Sokolova D.S."/>
            <person name="Abdullin R."/>
            <person name="Poltaraus A.B."/>
            <person name="Toshchakov S.V."/>
            <person name="Nazina T.N."/>
        </authorList>
    </citation>
    <scope>NUCLEOTIDE SEQUENCE [LARGE SCALE GENOMIC DNA]</scope>
    <source>
        <strain evidence="2 3">JR1/69-2-13</strain>
    </source>
</reference>
<dbReference type="SUPFAM" id="SSF54427">
    <property type="entry name" value="NTF2-like"/>
    <property type="match status" value="1"/>
</dbReference>
<dbReference type="InterPro" id="IPR029068">
    <property type="entry name" value="Glyas_Bleomycin-R_OHBP_Dase"/>
</dbReference>